<dbReference type="AlphaFoldDB" id="A0A1I7JU31"/>
<dbReference type="STRING" id="463301.SAMN04487955_11267"/>
<evidence type="ECO:0000313" key="2">
    <source>
        <dbReference type="Proteomes" id="UP000198693"/>
    </source>
</evidence>
<gene>
    <name evidence="1" type="ORF">SAMN04487955_11267</name>
</gene>
<protein>
    <submittedName>
        <fullName evidence="1">Uncharacterized protein</fullName>
    </submittedName>
</protein>
<dbReference type="EMBL" id="FPBP01000012">
    <property type="protein sequence ID" value="SFU88684.1"/>
    <property type="molecule type" value="Genomic_DNA"/>
</dbReference>
<name>A0A1I7JU31_9GAMM</name>
<dbReference type="RefSeq" id="WP_089796916.1">
    <property type="nucleotide sequence ID" value="NZ_FPBP01000012.1"/>
</dbReference>
<accession>A0A1I7JU31</accession>
<organism evidence="1 2">
    <name type="scientific">Halomonas korlensis</name>
    <dbReference type="NCBI Taxonomy" id="463301"/>
    <lineage>
        <taxon>Bacteria</taxon>
        <taxon>Pseudomonadati</taxon>
        <taxon>Pseudomonadota</taxon>
        <taxon>Gammaproteobacteria</taxon>
        <taxon>Oceanospirillales</taxon>
        <taxon>Halomonadaceae</taxon>
        <taxon>Halomonas</taxon>
    </lineage>
</organism>
<evidence type="ECO:0000313" key="1">
    <source>
        <dbReference type="EMBL" id="SFU88684.1"/>
    </source>
</evidence>
<keyword evidence="2" id="KW-1185">Reference proteome</keyword>
<dbReference type="Proteomes" id="UP000198693">
    <property type="component" value="Unassembled WGS sequence"/>
</dbReference>
<sequence length="65" mass="7332">MASPMKDKDFDLVSTLYHALQGADLSRQYSSDAGSDQEAKEFFDNVSRQYTDIAEQAKSLLKQKL</sequence>
<reference evidence="2" key="1">
    <citation type="submission" date="2016-10" db="EMBL/GenBank/DDBJ databases">
        <authorList>
            <person name="Varghese N."/>
            <person name="Submissions S."/>
        </authorList>
    </citation>
    <scope>NUCLEOTIDE SEQUENCE [LARGE SCALE GENOMIC DNA]</scope>
    <source>
        <strain evidence="2">CGMCC 1.6981</strain>
    </source>
</reference>
<proteinExistence type="predicted"/>
<dbReference type="OrthoDB" id="495805at2"/>